<reference evidence="2 3" key="1">
    <citation type="submission" date="2024-07" db="EMBL/GenBank/DDBJ databases">
        <title>Draft sequence of the Neodothiora populina.</title>
        <authorList>
            <person name="Drown D.D."/>
            <person name="Schuette U.S."/>
            <person name="Buechlein A.B."/>
            <person name="Rusch D.R."/>
            <person name="Winton L.W."/>
            <person name="Adams G.A."/>
        </authorList>
    </citation>
    <scope>NUCLEOTIDE SEQUENCE [LARGE SCALE GENOMIC DNA]</scope>
    <source>
        <strain evidence="2 3">CPC 39397</strain>
    </source>
</reference>
<evidence type="ECO:0000256" key="1">
    <source>
        <dbReference type="SAM" id="Coils"/>
    </source>
</evidence>
<comment type="caution">
    <text evidence="2">The sequence shown here is derived from an EMBL/GenBank/DDBJ whole genome shotgun (WGS) entry which is preliminary data.</text>
</comment>
<dbReference type="RefSeq" id="XP_069197801.1">
    <property type="nucleotide sequence ID" value="XM_069345601.1"/>
</dbReference>
<dbReference type="PANTHER" id="PTHR41677">
    <property type="entry name" value="YALI0B19030P"/>
    <property type="match status" value="1"/>
</dbReference>
<name>A0ABR3P728_9PEZI</name>
<gene>
    <name evidence="2" type="ORF">AAFC00_005768</name>
</gene>
<evidence type="ECO:0000313" key="2">
    <source>
        <dbReference type="EMBL" id="KAL1301525.1"/>
    </source>
</evidence>
<evidence type="ECO:0000313" key="3">
    <source>
        <dbReference type="Proteomes" id="UP001562354"/>
    </source>
</evidence>
<accession>A0ABR3P728</accession>
<dbReference type="EMBL" id="JBFMKM010000013">
    <property type="protein sequence ID" value="KAL1301525.1"/>
    <property type="molecule type" value="Genomic_DNA"/>
</dbReference>
<dbReference type="Proteomes" id="UP001562354">
    <property type="component" value="Unassembled WGS sequence"/>
</dbReference>
<proteinExistence type="predicted"/>
<protein>
    <submittedName>
        <fullName evidence="2">Uncharacterized protein</fullName>
    </submittedName>
</protein>
<dbReference type="PANTHER" id="PTHR41677:SF1">
    <property type="entry name" value="FE2OG DIOXYGENASE DOMAIN-CONTAINING PROTEIN"/>
    <property type="match status" value="1"/>
</dbReference>
<feature type="coiled-coil region" evidence="1">
    <location>
        <begin position="304"/>
        <end position="331"/>
    </location>
</feature>
<sequence length="382" mass="42725">MMAAATMTPALGAEAASKDQFDLTTAEVAEIMEQPFTMPKFDPSIHLAFTPPTARHSFTELGLPKPTNAPDICFTEPFQLFSQEGVRMLRREVFRKEFLDKYLRSWERAPCYISGHTNHPGEASFIKQAWYHPATQAAINYAFGCALKPLPKESDVGYVNVMLGKEGIPGVYKMNEFPAEPLPPSRLSEIEKSEYDDIPIDAWHKDMVPVVCVLMLSDTSTMEGGETAIRTGDGSILKARGANIGGCVLMQGGLTEHSALRATNAAERVSMVTSYGFADPDADDSSMSLKSCDPVHDDMPELMNTFLEYKLERLRDRCQSAINKIRQNKGNGQLMTRDDIEPWVKEQITFLKHSSWELCERIPNYRHMDIPEGALQSYLNDV</sequence>
<dbReference type="GeneID" id="95979467"/>
<keyword evidence="3" id="KW-1185">Reference proteome</keyword>
<organism evidence="2 3">
    <name type="scientific">Neodothiora populina</name>
    <dbReference type="NCBI Taxonomy" id="2781224"/>
    <lineage>
        <taxon>Eukaryota</taxon>
        <taxon>Fungi</taxon>
        <taxon>Dikarya</taxon>
        <taxon>Ascomycota</taxon>
        <taxon>Pezizomycotina</taxon>
        <taxon>Dothideomycetes</taxon>
        <taxon>Dothideomycetidae</taxon>
        <taxon>Dothideales</taxon>
        <taxon>Dothioraceae</taxon>
        <taxon>Neodothiora</taxon>
    </lineage>
</organism>
<keyword evidence="1" id="KW-0175">Coiled coil</keyword>